<reference evidence="2 3" key="1">
    <citation type="submission" date="2008-06" db="EMBL/GenBank/DDBJ databases">
        <title>Complete sequence of Chloroherpeton thalassium ATCC 35110.</title>
        <authorList>
            <consortium name="US DOE Joint Genome Institute"/>
            <person name="Lucas S."/>
            <person name="Copeland A."/>
            <person name="Lapidus A."/>
            <person name="Glavina del Rio T."/>
            <person name="Dalin E."/>
            <person name="Tice H."/>
            <person name="Bruce D."/>
            <person name="Goodwin L."/>
            <person name="Pitluck S."/>
            <person name="Schmutz J."/>
            <person name="Larimer F."/>
            <person name="Land M."/>
            <person name="Hauser L."/>
            <person name="Kyrpides N."/>
            <person name="Mikhailova N."/>
            <person name="Liu Z."/>
            <person name="Li T."/>
            <person name="Zhao F."/>
            <person name="Overmann J."/>
            <person name="Bryant D.A."/>
            <person name="Richardson P."/>
        </authorList>
    </citation>
    <scope>NUCLEOTIDE SEQUENCE [LARGE SCALE GENOMIC DNA]</scope>
    <source>
        <strain evidence="3">ATCC 35110 / GB-78</strain>
    </source>
</reference>
<accession>B3QYT9</accession>
<dbReference type="Gene3D" id="1.25.40.10">
    <property type="entry name" value="Tetratricopeptide repeat domain"/>
    <property type="match status" value="1"/>
</dbReference>
<keyword evidence="1" id="KW-0802">TPR repeat</keyword>
<protein>
    <submittedName>
        <fullName evidence="2">Uncharacterized protein</fullName>
    </submittedName>
</protein>
<dbReference type="KEGG" id="cts:Ctha_2713"/>
<feature type="repeat" description="TPR" evidence="1">
    <location>
        <begin position="8"/>
        <end position="41"/>
    </location>
</feature>
<dbReference type="EMBL" id="CP001100">
    <property type="protein sequence ID" value="ACF15162.1"/>
    <property type="molecule type" value="Genomic_DNA"/>
</dbReference>
<dbReference type="OrthoDB" id="9793489at2"/>
<evidence type="ECO:0000256" key="1">
    <source>
        <dbReference type="PROSITE-ProRule" id="PRU00339"/>
    </source>
</evidence>
<dbReference type="InterPro" id="IPR011990">
    <property type="entry name" value="TPR-like_helical_dom_sf"/>
</dbReference>
<dbReference type="InterPro" id="IPR019734">
    <property type="entry name" value="TPR_rpt"/>
</dbReference>
<sequence>MKSNSQFSHGSLKLADYYMQAGLFSEAVTMYREALRAEPMSNTLYLPLGLALYKSGQESIALEILYRGGIICLRNGKLTRAQKIHDEMKSIDKTARTTLLLGKEIQSRSVLSLYIKSQITQSIDALTRYENTNN</sequence>
<gene>
    <name evidence="2" type="ordered locus">Ctha_2713</name>
</gene>
<dbReference type="SUPFAM" id="SSF48452">
    <property type="entry name" value="TPR-like"/>
    <property type="match status" value="1"/>
</dbReference>
<organism evidence="2 3">
    <name type="scientific">Chloroherpeton thalassium (strain ATCC 35110 / GB-78)</name>
    <dbReference type="NCBI Taxonomy" id="517418"/>
    <lineage>
        <taxon>Bacteria</taxon>
        <taxon>Pseudomonadati</taxon>
        <taxon>Chlorobiota</taxon>
        <taxon>Chlorobiia</taxon>
        <taxon>Chlorobiales</taxon>
        <taxon>Chloroherpetonaceae</taxon>
        <taxon>Chloroherpeton</taxon>
    </lineage>
</organism>
<dbReference type="AlphaFoldDB" id="B3QYT9"/>
<evidence type="ECO:0000313" key="3">
    <source>
        <dbReference type="Proteomes" id="UP000001208"/>
    </source>
</evidence>
<name>B3QYT9_CHLT3</name>
<dbReference type="HOGENOM" id="CLU_1892460_0_0_10"/>
<evidence type="ECO:0000313" key="2">
    <source>
        <dbReference type="EMBL" id="ACF15162.1"/>
    </source>
</evidence>
<keyword evidence="3" id="KW-1185">Reference proteome</keyword>
<dbReference type="PROSITE" id="PS50005">
    <property type="entry name" value="TPR"/>
    <property type="match status" value="1"/>
</dbReference>
<dbReference type="RefSeq" id="WP_012501244.1">
    <property type="nucleotide sequence ID" value="NC_011026.1"/>
</dbReference>
<dbReference type="Proteomes" id="UP000001208">
    <property type="component" value="Chromosome"/>
</dbReference>
<proteinExistence type="predicted"/>